<dbReference type="HOGENOM" id="CLU_058657_0_0_1"/>
<proteinExistence type="predicted"/>
<dbReference type="Proteomes" id="UP000054342">
    <property type="component" value="Unassembled WGS sequence"/>
</dbReference>
<gene>
    <name evidence="2" type="ORF">PV05_03164</name>
</gene>
<protein>
    <submittedName>
        <fullName evidence="2">Uncharacterized protein</fullName>
    </submittedName>
</protein>
<evidence type="ECO:0000256" key="1">
    <source>
        <dbReference type="SAM" id="MobiDB-lite"/>
    </source>
</evidence>
<sequence length="397" mass="45904">MAFSNDSARQFRRQTIQSPSHAASISDSPVALSIRPRKISDSGQKIIPPQEKDAPRQQAVFLDQADEARTYLKDCLAGLQFPDEPREFILSVSSFYELEEDPDFESDSEELQLEYSYNARTSILNLFPMPGKRHACIIQWLHRLVITKLSLLIQTKIDVSPGLNWIFFKGKWRGSKKVPDLGIAWVEDVGGHKLHTVVEVGVSQSRESLLDLRDLYLKGDSDVSRFVFINVITTPKYRSPKDFDVDQLQTIQKADFQLESDQGPLWYKGIQWVGKTTLVWEVWERHLENGEPTQVLQATIDPNNSDTQLPFFEIPTTIATDIDAITINSMDISELWCCLWKHAIIDEAMFRMMSYMENMNRRQKCTADMVEQKDEAAKKRQKANEERAERWRRRSER</sequence>
<feature type="region of interest" description="Disordered" evidence="1">
    <location>
        <begin position="367"/>
        <end position="397"/>
    </location>
</feature>
<dbReference type="OrthoDB" id="76567at2759"/>
<dbReference type="RefSeq" id="XP_013319248.1">
    <property type="nucleotide sequence ID" value="XM_013463794.1"/>
</dbReference>
<evidence type="ECO:0000313" key="2">
    <source>
        <dbReference type="EMBL" id="KIW58664.1"/>
    </source>
</evidence>
<evidence type="ECO:0000313" key="3">
    <source>
        <dbReference type="Proteomes" id="UP000054342"/>
    </source>
</evidence>
<name>A0A0D2FEW9_9EURO</name>
<accession>A0A0D2FEW9</accession>
<feature type="region of interest" description="Disordered" evidence="1">
    <location>
        <begin position="1"/>
        <end position="29"/>
    </location>
</feature>
<dbReference type="GeneID" id="25325072"/>
<dbReference type="AlphaFoldDB" id="A0A0D2FEW9"/>
<feature type="compositionally biased region" description="Polar residues" evidence="1">
    <location>
        <begin position="1"/>
        <end position="27"/>
    </location>
</feature>
<organism evidence="2 3">
    <name type="scientific">Exophiala xenobiotica</name>
    <dbReference type="NCBI Taxonomy" id="348802"/>
    <lineage>
        <taxon>Eukaryota</taxon>
        <taxon>Fungi</taxon>
        <taxon>Dikarya</taxon>
        <taxon>Ascomycota</taxon>
        <taxon>Pezizomycotina</taxon>
        <taxon>Eurotiomycetes</taxon>
        <taxon>Chaetothyriomycetidae</taxon>
        <taxon>Chaetothyriales</taxon>
        <taxon>Herpotrichiellaceae</taxon>
        <taxon>Exophiala</taxon>
    </lineage>
</organism>
<reference evidence="2 3" key="1">
    <citation type="submission" date="2015-01" db="EMBL/GenBank/DDBJ databases">
        <title>The Genome Sequence of Exophiala xenobiotica CBS118157.</title>
        <authorList>
            <consortium name="The Broad Institute Genomics Platform"/>
            <person name="Cuomo C."/>
            <person name="de Hoog S."/>
            <person name="Gorbushina A."/>
            <person name="Stielow B."/>
            <person name="Teixiera M."/>
            <person name="Abouelleil A."/>
            <person name="Chapman S.B."/>
            <person name="Priest M."/>
            <person name="Young S.K."/>
            <person name="Wortman J."/>
            <person name="Nusbaum C."/>
            <person name="Birren B."/>
        </authorList>
    </citation>
    <scope>NUCLEOTIDE SEQUENCE [LARGE SCALE GENOMIC DNA]</scope>
    <source>
        <strain evidence="2 3">CBS 118157</strain>
    </source>
</reference>
<feature type="compositionally biased region" description="Basic and acidic residues" evidence="1">
    <location>
        <begin position="370"/>
        <end position="397"/>
    </location>
</feature>
<keyword evidence="3" id="KW-1185">Reference proteome</keyword>
<dbReference type="EMBL" id="KN847318">
    <property type="protein sequence ID" value="KIW58664.1"/>
    <property type="molecule type" value="Genomic_DNA"/>
</dbReference>